<dbReference type="InterPro" id="IPR010488">
    <property type="entry name" value="Zeta_toxin_domain"/>
</dbReference>
<protein>
    <recommendedName>
        <fullName evidence="3">Zeta toxin domain-containing protein</fullName>
    </recommendedName>
</protein>
<dbReference type="GO" id="GO:0005524">
    <property type="term" value="F:ATP binding"/>
    <property type="evidence" value="ECO:0007669"/>
    <property type="project" value="UniProtKB-KW"/>
</dbReference>
<evidence type="ECO:0000259" key="3">
    <source>
        <dbReference type="Pfam" id="PF06414"/>
    </source>
</evidence>
<comment type="caution">
    <text evidence="4">The sequence shown here is derived from an EMBL/GenBank/DDBJ whole genome shotgun (WGS) entry which is preliminary data.</text>
</comment>
<evidence type="ECO:0000256" key="1">
    <source>
        <dbReference type="ARBA" id="ARBA00022741"/>
    </source>
</evidence>
<evidence type="ECO:0000313" key="5">
    <source>
        <dbReference type="Proteomes" id="UP001515480"/>
    </source>
</evidence>
<dbReference type="Gene3D" id="3.40.50.300">
    <property type="entry name" value="P-loop containing nucleotide triphosphate hydrolases"/>
    <property type="match status" value="1"/>
</dbReference>
<evidence type="ECO:0000256" key="2">
    <source>
        <dbReference type="ARBA" id="ARBA00022840"/>
    </source>
</evidence>
<dbReference type="EMBL" id="JBGBPQ010000018">
    <property type="protein sequence ID" value="KAL1507418.1"/>
    <property type="molecule type" value="Genomic_DNA"/>
</dbReference>
<proteinExistence type="predicted"/>
<evidence type="ECO:0000313" key="4">
    <source>
        <dbReference type="EMBL" id="KAL1507418.1"/>
    </source>
</evidence>
<accession>A0AB34IVY6</accession>
<gene>
    <name evidence="4" type="ORF">AB1Y20_008258</name>
</gene>
<reference evidence="4 5" key="1">
    <citation type="journal article" date="2024" name="Science">
        <title>Giant polyketide synthase enzymes in the biosynthesis of giant marine polyether toxins.</title>
        <authorList>
            <person name="Fallon T.R."/>
            <person name="Shende V.V."/>
            <person name="Wierzbicki I.H."/>
            <person name="Pendleton A.L."/>
            <person name="Watervoot N.F."/>
            <person name="Auber R.P."/>
            <person name="Gonzalez D.J."/>
            <person name="Wisecaver J.H."/>
            <person name="Moore B.S."/>
        </authorList>
    </citation>
    <scope>NUCLEOTIDE SEQUENCE [LARGE SCALE GENOMIC DNA]</scope>
    <source>
        <strain evidence="4 5">12B1</strain>
    </source>
</reference>
<keyword evidence="2" id="KW-0067">ATP-binding</keyword>
<dbReference type="Pfam" id="PF06414">
    <property type="entry name" value="Zeta_toxin"/>
    <property type="match status" value="1"/>
</dbReference>
<dbReference type="AlphaFoldDB" id="A0AB34IVY6"/>
<keyword evidence="5" id="KW-1185">Reference proteome</keyword>
<sequence>MRPPPVETPADWMSQALRGIVDPLAQMLRLCQGARPPPISRSASPAVGKPCAESPLIHQAVGFAEYDRNVSATQLEHTLLRKTFTELSGEDELLSYDEFWAALTQTLRFDLSEAEAQRVWSRVAASGGGGGELSAAGITYEQFLHGVSNVPFLRNVVSQYKLVETKFEVPEGYDYSRSTNENYADASEPRRFYGCHQALREGLDYSYHTNYTEARQYWQDQAILSVVARTKPKPTPWIVYTCGPMGAGKGYALSWMSKHGYFPLEDIVHIDPDHFKKLMPEWEEYTRRSDRAGDMCHRESGFMQEIAQEVAMRNSQNIWVDGSLRDGPWFVKVFQDVRRRFQKYKIAIFAVSASEEVVRKRIAARASQTGRAVPEHLIKASLQSVASSLEMLTPLSDFVARISNETSTPVLEAYIRINASRDWGLVQAQFAQPEMGTFPNSLAPLALVQVDLDDSATPLFTDANATRAVVNLDHPSLANLRGAVRSAKLALSPRSPITLHPEARAAAGVPECAASFAFAYPAAISWGLLEEGVDLSHAACNVLTAGAFVFFDARGGICGVCAVCGLAEAECEVAAGKFPGKFRSVARQKQLQLAELKRKPLADVASRSYYMLQFSAPVLLSPSAVAHLKPRMQPVTLAALLAKGAKQFGWIAPGEKLPDVGLPSLAGAFVYDMVDRTILFSVVDEYSMRAPFF</sequence>
<feature type="domain" description="Zeta toxin" evidence="3">
    <location>
        <begin position="228"/>
        <end position="393"/>
    </location>
</feature>
<organism evidence="4 5">
    <name type="scientific">Prymnesium parvum</name>
    <name type="common">Toxic golden alga</name>
    <dbReference type="NCBI Taxonomy" id="97485"/>
    <lineage>
        <taxon>Eukaryota</taxon>
        <taxon>Haptista</taxon>
        <taxon>Haptophyta</taxon>
        <taxon>Prymnesiophyceae</taxon>
        <taxon>Prymnesiales</taxon>
        <taxon>Prymnesiaceae</taxon>
        <taxon>Prymnesium</taxon>
    </lineage>
</organism>
<dbReference type="InterPro" id="IPR027417">
    <property type="entry name" value="P-loop_NTPase"/>
</dbReference>
<name>A0AB34IVY6_PRYPA</name>
<dbReference type="SUPFAM" id="SSF52540">
    <property type="entry name" value="P-loop containing nucleoside triphosphate hydrolases"/>
    <property type="match status" value="1"/>
</dbReference>
<dbReference type="Proteomes" id="UP001515480">
    <property type="component" value="Unassembled WGS sequence"/>
</dbReference>
<keyword evidence="1" id="KW-0547">Nucleotide-binding</keyword>
<dbReference type="GO" id="GO:0016301">
    <property type="term" value="F:kinase activity"/>
    <property type="evidence" value="ECO:0007669"/>
    <property type="project" value="InterPro"/>
</dbReference>